<dbReference type="SUPFAM" id="SSF48452">
    <property type="entry name" value="TPR-like"/>
    <property type="match status" value="1"/>
</dbReference>
<organism evidence="3 4">
    <name type="scientific">Candida oxycetoniae</name>
    <dbReference type="NCBI Taxonomy" id="497107"/>
    <lineage>
        <taxon>Eukaryota</taxon>
        <taxon>Fungi</taxon>
        <taxon>Dikarya</taxon>
        <taxon>Ascomycota</taxon>
        <taxon>Saccharomycotina</taxon>
        <taxon>Pichiomycetes</taxon>
        <taxon>Debaryomycetaceae</taxon>
        <taxon>Candida/Lodderomyces clade</taxon>
        <taxon>Candida</taxon>
    </lineage>
</organism>
<dbReference type="InterPro" id="IPR028058">
    <property type="entry name" value="Fis1_TPR_N"/>
</dbReference>
<dbReference type="GO" id="GO:0043829">
    <property type="term" value="F:tRNA-specific adenosine-37 deaminase activity"/>
    <property type="evidence" value="ECO:0007669"/>
    <property type="project" value="TreeGrafter"/>
</dbReference>
<dbReference type="AlphaFoldDB" id="A0AAI9SXY1"/>
<dbReference type="PANTHER" id="PTHR47803:SF1">
    <property type="entry name" value="TRNA-SPECIFIC ADENOSINE DEAMINASE 1"/>
    <property type="match status" value="1"/>
</dbReference>
<dbReference type="InterPro" id="IPR033745">
    <property type="entry name" value="Fis1_cytosol"/>
</dbReference>
<dbReference type="InterPro" id="IPR002466">
    <property type="entry name" value="A_deamin"/>
</dbReference>
<reference evidence="3" key="1">
    <citation type="journal article" date="2022" name="DNA Res.">
        <title>Genome analysis of five recently described species of the CUG-Ser clade uncovers Candida theae as a new hybrid lineage with pathogenic potential in the Candida parapsilosis species complex.</title>
        <authorList>
            <person name="Mixao V."/>
            <person name="Del Olmo V."/>
            <person name="Hegedusova E."/>
            <person name="Saus E."/>
            <person name="Pryszcz L."/>
            <person name="Cillingova A."/>
            <person name="Nosek J."/>
            <person name="Gabaldon T."/>
        </authorList>
    </citation>
    <scope>NUCLEOTIDE SEQUENCE</scope>
    <source>
        <strain evidence="3">CBS 10844</strain>
    </source>
</reference>
<dbReference type="PANTHER" id="PTHR47803">
    <property type="entry name" value="TRNA-SPECIFIC ADENOSINE DEAMINASE 1"/>
    <property type="match status" value="1"/>
</dbReference>
<protein>
    <recommendedName>
        <fullName evidence="2">A to I editase domain-containing protein</fullName>
    </recommendedName>
</protein>
<dbReference type="Gene3D" id="1.25.40.10">
    <property type="entry name" value="Tetratricopeptide repeat domain"/>
    <property type="match status" value="1"/>
</dbReference>
<evidence type="ECO:0000313" key="4">
    <source>
        <dbReference type="Proteomes" id="UP001202479"/>
    </source>
</evidence>
<feature type="domain" description="A to I editase" evidence="2">
    <location>
        <begin position="195"/>
        <end position="365"/>
    </location>
</feature>
<dbReference type="SMART" id="SM00552">
    <property type="entry name" value="ADEAMc"/>
    <property type="match status" value="1"/>
</dbReference>
<evidence type="ECO:0000313" key="3">
    <source>
        <dbReference type="EMBL" id="KAI3404793.1"/>
    </source>
</evidence>
<dbReference type="InterPro" id="IPR042935">
    <property type="entry name" value="Tad1"/>
</dbReference>
<dbReference type="InterPro" id="IPR011990">
    <property type="entry name" value="TPR-like_helical_dom_sf"/>
</dbReference>
<dbReference type="Pfam" id="PF14853">
    <property type="entry name" value="Fis1_TPR_C"/>
    <property type="match status" value="1"/>
</dbReference>
<dbReference type="EMBL" id="JAHUZD010000086">
    <property type="protein sequence ID" value="KAI3404793.1"/>
    <property type="molecule type" value="Genomic_DNA"/>
</dbReference>
<dbReference type="RefSeq" id="XP_049180538.1">
    <property type="nucleotide sequence ID" value="XM_049323650.1"/>
</dbReference>
<proteinExistence type="predicted"/>
<gene>
    <name evidence="3" type="ORF">KGF56_002423</name>
</gene>
<dbReference type="InterPro" id="IPR019734">
    <property type="entry name" value="TPR_rpt"/>
</dbReference>
<dbReference type="GeneID" id="73380040"/>
<sequence>MFSKAVYPALEELKEPLTWQQLNILQNQLQSEEPNPSPQTQFNYAWGLIKSDSHKNQQQGVDILLQLYKAEISMKREVLYYLSLGSFKLGDYSDAKRYVEMLLKIEPGNAQAQQLLKDIDDKVTTDGLIGIGIAGGVLAVGIGLIGTCIAKTVLRTFNDLRINSGKPTIRSNGVKEWTVLASVVAIVGEQIHPITLATGVKVLPNSVRSYSRGMIVHDMHAEILALRLFNFFILEECTKKDSFWVKQLEGKFRFLETAQLALFVTEPPCGDLSMKNLSALLASNEPWLNETNSPSIIHRGRNNFGDLGVVRTKPGRSDSLISYSKSCSDKLCLRQLTGICNATTASIFEKIFIRYLVVNNVDDEDFHRCFIERFQNATNFQKLILLKYDHDEYKYHKCNGREPSPVSLLYVVPNNHVQVLNNGVKSGSNVKNKPPKMGTESLVCNRNFIKMLSQIQRIPHNSYLEFKRSNVNRERLKDVGKKTLQNWWPTDDDDFPLYT</sequence>
<keyword evidence="1" id="KW-0802">TPR repeat</keyword>
<dbReference type="CDD" id="cd12212">
    <property type="entry name" value="Fis1"/>
    <property type="match status" value="1"/>
</dbReference>
<dbReference type="PROSITE" id="PS50141">
    <property type="entry name" value="A_DEAMIN_EDITASE"/>
    <property type="match status" value="1"/>
</dbReference>
<dbReference type="GO" id="GO:0002100">
    <property type="term" value="P:tRNA wobble adenosine to inosine editing"/>
    <property type="evidence" value="ECO:0007669"/>
    <property type="project" value="InterPro"/>
</dbReference>
<dbReference type="PROSITE" id="PS50005">
    <property type="entry name" value="TPR"/>
    <property type="match status" value="1"/>
</dbReference>
<dbReference type="InterPro" id="IPR028061">
    <property type="entry name" value="Fis1_TPR_C"/>
</dbReference>
<dbReference type="Proteomes" id="UP001202479">
    <property type="component" value="Unassembled WGS sequence"/>
</dbReference>
<evidence type="ECO:0000259" key="2">
    <source>
        <dbReference type="PROSITE" id="PS50141"/>
    </source>
</evidence>
<evidence type="ECO:0000256" key="1">
    <source>
        <dbReference type="PROSITE-ProRule" id="PRU00339"/>
    </source>
</evidence>
<dbReference type="Pfam" id="PF02137">
    <property type="entry name" value="A_deamin"/>
    <property type="match status" value="1"/>
</dbReference>
<comment type="caution">
    <text evidence="3">The sequence shown here is derived from an EMBL/GenBank/DDBJ whole genome shotgun (WGS) entry which is preliminary data.</text>
</comment>
<accession>A0AAI9SXY1</accession>
<name>A0AAI9SXY1_9ASCO</name>
<feature type="repeat" description="TPR" evidence="1">
    <location>
        <begin position="76"/>
        <end position="109"/>
    </location>
</feature>
<keyword evidence="4" id="KW-1185">Reference proteome</keyword>
<dbReference type="Pfam" id="PF14852">
    <property type="entry name" value="Fis1_TPR_N"/>
    <property type="match status" value="1"/>
</dbReference>
<dbReference type="GO" id="GO:0003723">
    <property type="term" value="F:RNA binding"/>
    <property type="evidence" value="ECO:0007669"/>
    <property type="project" value="InterPro"/>
</dbReference>